<keyword evidence="1" id="KW-0472">Membrane</keyword>
<dbReference type="Proteomes" id="UP001177023">
    <property type="component" value="Unassembled WGS sequence"/>
</dbReference>
<evidence type="ECO:0000313" key="3">
    <source>
        <dbReference type="Proteomes" id="UP001177023"/>
    </source>
</evidence>
<keyword evidence="3" id="KW-1185">Reference proteome</keyword>
<comment type="caution">
    <text evidence="2">The sequence shown here is derived from an EMBL/GenBank/DDBJ whole genome shotgun (WGS) entry which is preliminary data.</text>
</comment>
<name>A0AA36CGZ4_9BILA</name>
<protein>
    <submittedName>
        <fullName evidence="2">Uncharacterized protein</fullName>
    </submittedName>
</protein>
<reference evidence="2" key="1">
    <citation type="submission" date="2023-06" db="EMBL/GenBank/DDBJ databases">
        <authorList>
            <person name="Delattre M."/>
        </authorList>
    </citation>
    <scope>NUCLEOTIDE SEQUENCE</scope>
    <source>
        <strain evidence="2">AF72</strain>
    </source>
</reference>
<evidence type="ECO:0000256" key="1">
    <source>
        <dbReference type="SAM" id="Phobius"/>
    </source>
</evidence>
<evidence type="ECO:0000313" key="2">
    <source>
        <dbReference type="EMBL" id="CAJ0568648.1"/>
    </source>
</evidence>
<keyword evidence="1" id="KW-0812">Transmembrane</keyword>
<dbReference type="EMBL" id="CATQJA010001783">
    <property type="protein sequence ID" value="CAJ0568648.1"/>
    <property type="molecule type" value="Genomic_DNA"/>
</dbReference>
<feature type="transmembrane region" description="Helical" evidence="1">
    <location>
        <begin position="54"/>
        <end position="75"/>
    </location>
</feature>
<sequence length="162" mass="18845">MGLILARSWAQLVVNIEQNYKCYGGSYYSPNNLEPVLFWVWNASLLDASKYTSYVAKVLFILACLMDITTCYQLWSMKQVSLGEKNIDLHVIRMIVATHVPDIFYICFNIFWPYLKFIHYPLTNYLANEVPRFLDNVLHAAILIYFNQPTRVASISTMQTKL</sequence>
<feature type="transmembrane region" description="Helical" evidence="1">
    <location>
        <begin position="96"/>
        <end position="115"/>
    </location>
</feature>
<accession>A0AA36CGZ4</accession>
<feature type="non-terminal residue" evidence="2">
    <location>
        <position position="1"/>
    </location>
</feature>
<dbReference type="AlphaFoldDB" id="A0AA36CGZ4"/>
<keyword evidence="1" id="KW-1133">Transmembrane helix</keyword>
<organism evidence="2 3">
    <name type="scientific">Mesorhabditis spiculigera</name>
    <dbReference type="NCBI Taxonomy" id="96644"/>
    <lineage>
        <taxon>Eukaryota</taxon>
        <taxon>Metazoa</taxon>
        <taxon>Ecdysozoa</taxon>
        <taxon>Nematoda</taxon>
        <taxon>Chromadorea</taxon>
        <taxon>Rhabditida</taxon>
        <taxon>Rhabditina</taxon>
        <taxon>Rhabditomorpha</taxon>
        <taxon>Rhabditoidea</taxon>
        <taxon>Rhabditidae</taxon>
        <taxon>Mesorhabditinae</taxon>
        <taxon>Mesorhabditis</taxon>
    </lineage>
</organism>
<proteinExistence type="predicted"/>
<gene>
    <name evidence="2" type="ORF">MSPICULIGERA_LOCUS7163</name>
</gene>